<dbReference type="SUPFAM" id="SSF50249">
    <property type="entry name" value="Nucleic acid-binding proteins"/>
    <property type="match status" value="1"/>
</dbReference>
<dbReference type="PRINTS" id="PR00050">
    <property type="entry name" value="COLDSHOCK"/>
</dbReference>
<dbReference type="PIRSF" id="PIRSF002599">
    <property type="entry name" value="Cold_shock_A"/>
    <property type="match status" value="1"/>
</dbReference>
<dbReference type="Pfam" id="PF00313">
    <property type="entry name" value="CSD"/>
    <property type="match status" value="1"/>
</dbReference>
<dbReference type="InterPro" id="IPR012340">
    <property type="entry name" value="NA-bd_OB-fold"/>
</dbReference>
<feature type="domain" description="CSD" evidence="3">
    <location>
        <begin position="1"/>
        <end position="62"/>
    </location>
</feature>
<dbReference type="InterPro" id="IPR011129">
    <property type="entry name" value="CSD"/>
</dbReference>
<dbReference type="InterPro" id="IPR050181">
    <property type="entry name" value="Cold_shock_domain"/>
</dbReference>
<accession>A0ABS0A8J5</accession>
<sequence>MKEGTVKFFNESKGFGFIIENGSQNECFVHVTGLIDEIREGDTVEYEEKEGKKGMNAVNVRVVQ</sequence>
<keyword evidence="5" id="KW-1185">Reference proteome</keyword>
<dbReference type="InterPro" id="IPR002059">
    <property type="entry name" value="CSP_DNA-bd"/>
</dbReference>
<name>A0ABS0A8J5_9FLAO</name>
<dbReference type="PANTHER" id="PTHR11544">
    <property type="entry name" value="COLD SHOCK DOMAIN CONTAINING PROTEINS"/>
    <property type="match status" value="1"/>
</dbReference>
<evidence type="ECO:0000313" key="5">
    <source>
        <dbReference type="Proteomes" id="UP001194729"/>
    </source>
</evidence>
<proteinExistence type="predicted"/>
<evidence type="ECO:0000256" key="2">
    <source>
        <dbReference type="ARBA" id="ARBA00022490"/>
    </source>
</evidence>
<comment type="subcellular location">
    <subcellularLocation>
        <location evidence="1">Cytoplasm</location>
    </subcellularLocation>
</comment>
<evidence type="ECO:0000313" key="4">
    <source>
        <dbReference type="EMBL" id="MBF4984927.1"/>
    </source>
</evidence>
<protein>
    <submittedName>
        <fullName evidence="4">Cold shock domain-containing protein</fullName>
    </submittedName>
</protein>
<dbReference type="Gene3D" id="2.40.50.140">
    <property type="entry name" value="Nucleic acid-binding proteins"/>
    <property type="match status" value="1"/>
</dbReference>
<evidence type="ECO:0000256" key="1">
    <source>
        <dbReference type="ARBA" id="ARBA00004496"/>
    </source>
</evidence>
<dbReference type="InterPro" id="IPR012156">
    <property type="entry name" value="Cold_shock_CspA"/>
</dbReference>
<dbReference type="EMBL" id="JADKYU010000592">
    <property type="protein sequence ID" value="MBF4984927.1"/>
    <property type="molecule type" value="Genomic_DNA"/>
</dbReference>
<organism evidence="4 5">
    <name type="scientific">Nonlabens mediterrranea</name>
    <dbReference type="NCBI Taxonomy" id="1419947"/>
    <lineage>
        <taxon>Bacteria</taxon>
        <taxon>Pseudomonadati</taxon>
        <taxon>Bacteroidota</taxon>
        <taxon>Flavobacteriia</taxon>
        <taxon>Flavobacteriales</taxon>
        <taxon>Flavobacteriaceae</taxon>
        <taxon>Nonlabens</taxon>
    </lineage>
</organism>
<evidence type="ECO:0000259" key="3">
    <source>
        <dbReference type="PROSITE" id="PS51857"/>
    </source>
</evidence>
<comment type="caution">
    <text evidence="4">The sequence shown here is derived from an EMBL/GenBank/DDBJ whole genome shotgun (WGS) entry which is preliminary data.</text>
</comment>
<dbReference type="CDD" id="cd04458">
    <property type="entry name" value="CSP_CDS"/>
    <property type="match status" value="1"/>
</dbReference>
<dbReference type="Proteomes" id="UP001194729">
    <property type="component" value="Unassembled WGS sequence"/>
</dbReference>
<dbReference type="SMART" id="SM00357">
    <property type="entry name" value="CSP"/>
    <property type="match status" value="1"/>
</dbReference>
<reference evidence="4 5" key="1">
    <citation type="submission" date="2020-11" db="EMBL/GenBank/DDBJ databases">
        <title>P. mediterranea TC4 genome.</title>
        <authorList>
            <person name="Molmeret M."/>
        </authorList>
    </citation>
    <scope>NUCLEOTIDE SEQUENCE [LARGE SCALE GENOMIC DNA]</scope>
    <source>
        <strain evidence="4 5">TC4</strain>
    </source>
</reference>
<dbReference type="PROSITE" id="PS51857">
    <property type="entry name" value="CSD_2"/>
    <property type="match status" value="1"/>
</dbReference>
<keyword evidence="2" id="KW-0963">Cytoplasm</keyword>
<gene>
    <name evidence="4" type="ORF">FNJ87_11475</name>
</gene>